<proteinExistence type="predicted"/>
<dbReference type="GO" id="GO:0005829">
    <property type="term" value="C:cytosol"/>
    <property type="evidence" value="ECO:0007669"/>
    <property type="project" value="TreeGrafter"/>
</dbReference>
<gene>
    <name evidence="1" type="ORF">HMPREF0080_01242</name>
</gene>
<dbReference type="STRING" id="861450.HMPREF0080_01242"/>
<sequence length="158" mass="17702">MYVGNLEQWQEEIRNLPEFLSPHIKKLAAFDFDALTAGRYELGGLNYMNVDEAETAPAAKRQIECHRRYVDVQVLLDGEEVIGYQPLSRLGAMTEDRGSKDAYFYNPPAENDFILLMEARKTFAVFFPTDGHRCLCAPAGKGAAVRKAVMKIAVPGDE</sequence>
<dbReference type="AlphaFoldDB" id="G9YHV8"/>
<dbReference type="RefSeq" id="WP_006790218.1">
    <property type="nucleotide sequence ID" value="NZ_JH417588.1"/>
</dbReference>
<dbReference type="PANTHER" id="PTHR34986">
    <property type="entry name" value="EVOLVED BETA-GALACTOSIDASE SUBUNIT BETA"/>
    <property type="match status" value="1"/>
</dbReference>
<dbReference type="Gene3D" id="2.60.120.370">
    <property type="entry name" value="YhcH/YjgK/YiaL"/>
    <property type="match status" value="1"/>
</dbReference>
<organism evidence="1 2">
    <name type="scientific">Anaeroglobus geminatus F0357</name>
    <dbReference type="NCBI Taxonomy" id="861450"/>
    <lineage>
        <taxon>Bacteria</taxon>
        <taxon>Bacillati</taxon>
        <taxon>Bacillota</taxon>
        <taxon>Negativicutes</taxon>
        <taxon>Veillonellales</taxon>
        <taxon>Veillonellaceae</taxon>
        <taxon>Anaeroglobus</taxon>
    </lineage>
</organism>
<reference evidence="1 2" key="1">
    <citation type="submission" date="2011-08" db="EMBL/GenBank/DDBJ databases">
        <authorList>
            <person name="Weinstock G."/>
            <person name="Sodergren E."/>
            <person name="Clifton S."/>
            <person name="Fulton L."/>
            <person name="Fulton B."/>
            <person name="Courtney L."/>
            <person name="Fronick C."/>
            <person name="Harrison M."/>
            <person name="Strong C."/>
            <person name="Farmer C."/>
            <person name="Delahaunty K."/>
            <person name="Markovic C."/>
            <person name="Hall O."/>
            <person name="Minx P."/>
            <person name="Tomlinson C."/>
            <person name="Mitreva M."/>
            <person name="Hou S."/>
            <person name="Chen J."/>
            <person name="Wollam A."/>
            <person name="Pepin K.H."/>
            <person name="Johnson M."/>
            <person name="Bhonagiri V."/>
            <person name="Zhang X."/>
            <person name="Suruliraj S."/>
            <person name="Warren W."/>
            <person name="Chinwalla A."/>
            <person name="Mardis E.R."/>
            <person name="Wilson R.K."/>
        </authorList>
    </citation>
    <scope>NUCLEOTIDE SEQUENCE [LARGE SCALE GENOMIC DNA]</scope>
    <source>
        <strain evidence="1 2">F0357</strain>
    </source>
</reference>
<protein>
    <recommendedName>
        <fullName evidence="3">YhcH/YjgK/YiaL family protein</fullName>
    </recommendedName>
</protein>
<dbReference type="eggNOG" id="COG2731">
    <property type="taxonomic scope" value="Bacteria"/>
</dbReference>
<dbReference type="NCBIfam" id="TIGR00022">
    <property type="entry name" value="YhcH/YjgK/YiaL family protein"/>
    <property type="match status" value="1"/>
</dbReference>
<evidence type="ECO:0000313" key="1">
    <source>
        <dbReference type="EMBL" id="EHM40388.1"/>
    </source>
</evidence>
<dbReference type="OrthoDB" id="9792756at2"/>
<comment type="caution">
    <text evidence="1">The sequence shown here is derived from an EMBL/GenBank/DDBJ whole genome shotgun (WGS) entry which is preliminary data.</text>
</comment>
<dbReference type="Proteomes" id="UP000005481">
    <property type="component" value="Unassembled WGS sequence"/>
</dbReference>
<dbReference type="SUPFAM" id="SSF51197">
    <property type="entry name" value="Clavaminate synthase-like"/>
    <property type="match status" value="1"/>
</dbReference>
<dbReference type="PANTHER" id="PTHR34986:SF1">
    <property type="entry name" value="PROTEIN YIAL"/>
    <property type="match status" value="1"/>
</dbReference>
<accession>G9YHV8</accession>
<evidence type="ECO:0008006" key="3">
    <source>
        <dbReference type="Google" id="ProtNLM"/>
    </source>
</evidence>
<keyword evidence="2" id="KW-1185">Reference proteome</keyword>
<name>G9YHV8_9FIRM</name>
<dbReference type="InterPro" id="IPR037012">
    <property type="entry name" value="NanQ/TabA/YiaL_sf"/>
</dbReference>
<dbReference type="PATRIC" id="fig|861450.3.peg.1157"/>
<dbReference type="HOGENOM" id="CLU_107139_2_0_9"/>
<evidence type="ECO:0000313" key="2">
    <source>
        <dbReference type="Proteomes" id="UP000005481"/>
    </source>
</evidence>
<dbReference type="InterPro" id="IPR004375">
    <property type="entry name" value="NanQ/TabA/YiaL"/>
</dbReference>
<dbReference type="Pfam" id="PF04074">
    <property type="entry name" value="DUF386"/>
    <property type="match status" value="1"/>
</dbReference>
<dbReference type="EMBL" id="AGCJ01000046">
    <property type="protein sequence ID" value="EHM40388.1"/>
    <property type="molecule type" value="Genomic_DNA"/>
</dbReference>